<dbReference type="PANTHER" id="PTHR22604">
    <property type="entry name" value="OXIDOREDUCTASES"/>
    <property type="match status" value="1"/>
</dbReference>
<dbReference type="RefSeq" id="WP_091661723.1">
    <property type="nucleotide sequence ID" value="NZ_LT594323.1"/>
</dbReference>
<gene>
    <name evidence="5" type="ORF">GA0070611_2134</name>
</gene>
<dbReference type="InterPro" id="IPR055170">
    <property type="entry name" value="GFO_IDH_MocA-like_dom"/>
</dbReference>
<dbReference type="Gene3D" id="3.30.360.10">
    <property type="entry name" value="Dihydrodipicolinate Reductase, domain 2"/>
    <property type="match status" value="1"/>
</dbReference>
<dbReference type="InterPro" id="IPR036291">
    <property type="entry name" value="NAD(P)-bd_dom_sf"/>
</dbReference>
<organism evidence="5 6">
    <name type="scientific">Micromonospora auratinigra</name>
    <dbReference type="NCBI Taxonomy" id="261654"/>
    <lineage>
        <taxon>Bacteria</taxon>
        <taxon>Bacillati</taxon>
        <taxon>Actinomycetota</taxon>
        <taxon>Actinomycetes</taxon>
        <taxon>Micromonosporales</taxon>
        <taxon>Micromonosporaceae</taxon>
        <taxon>Micromonospora</taxon>
    </lineage>
</organism>
<evidence type="ECO:0000313" key="5">
    <source>
        <dbReference type="EMBL" id="SBT42927.1"/>
    </source>
</evidence>
<name>A0A1A8ZGH8_9ACTN</name>
<dbReference type="AlphaFoldDB" id="A0A1A8ZGH8"/>
<feature type="domain" description="GFO/IDH/MocA-like oxidoreductase" evidence="4">
    <location>
        <begin position="137"/>
        <end position="253"/>
    </location>
</feature>
<dbReference type="PANTHER" id="PTHR22604:SF105">
    <property type="entry name" value="TRANS-1,2-DIHYDROBENZENE-1,2-DIOL DEHYDROGENASE"/>
    <property type="match status" value="1"/>
</dbReference>
<evidence type="ECO:0000259" key="3">
    <source>
        <dbReference type="Pfam" id="PF01408"/>
    </source>
</evidence>
<dbReference type="InterPro" id="IPR000683">
    <property type="entry name" value="Gfo/Idh/MocA-like_OxRdtase_N"/>
</dbReference>
<dbReference type="GO" id="GO:0000166">
    <property type="term" value="F:nucleotide binding"/>
    <property type="evidence" value="ECO:0007669"/>
    <property type="project" value="InterPro"/>
</dbReference>
<dbReference type="GO" id="GO:0016491">
    <property type="term" value="F:oxidoreductase activity"/>
    <property type="evidence" value="ECO:0007669"/>
    <property type="project" value="UniProtKB-KW"/>
</dbReference>
<protein>
    <submittedName>
        <fullName evidence="5">Predicted dehydrogenase</fullName>
    </submittedName>
</protein>
<sequence length="328" mass="35212">MTEGTQRPLRVGVLGCANIAWRKMLPAMTASPDVAVVAIASRGRERAEQFTARFGGDPVVGYQKLLERDDVEAVYVPLPAGMHGEWALAALAAGKHVLLEKPAVLTRDEAERIVRLATERGLLVQESFMFVHHGQHAAVAKAVADGEIGEVRAFTAEFGIPPLPAGDIRTIPELGGGALNDVGVYPIRAARLFLGDDLTVVGAVLHHDEELGIDVAGSALLRTPGGVTAQLGFGMAHGYRAMYALWGSAGRLELHRTFTPPDSWQPVLRLERQDHVQQRTLPADQQFPNIVAAFVRSVRSGDDSATHGRSLLRQAELLDAVRAAAGRA</sequence>
<dbReference type="EMBL" id="LT594323">
    <property type="protein sequence ID" value="SBT42927.1"/>
    <property type="molecule type" value="Genomic_DNA"/>
</dbReference>
<reference evidence="6" key="1">
    <citation type="submission" date="2016-06" db="EMBL/GenBank/DDBJ databases">
        <authorList>
            <person name="Varghese N."/>
            <person name="Submissions Spin"/>
        </authorList>
    </citation>
    <scope>NUCLEOTIDE SEQUENCE [LARGE SCALE GENOMIC DNA]</scope>
    <source>
        <strain evidence="6">DSM 44815</strain>
    </source>
</reference>
<dbReference type="SUPFAM" id="SSF55347">
    <property type="entry name" value="Glyceraldehyde-3-phosphate dehydrogenase-like, C-terminal domain"/>
    <property type="match status" value="1"/>
</dbReference>
<dbReference type="Pfam" id="PF22725">
    <property type="entry name" value="GFO_IDH_MocA_C3"/>
    <property type="match status" value="1"/>
</dbReference>
<accession>A0A1A8ZGH8</accession>
<dbReference type="SUPFAM" id="SSF51735">
    <property type="entry name" value="NAD(P)-binding Rossmann-fold domains"/>
    <property type="match status" value="1"/>
</dbReference>
<dbReference type="Pfam" id="PF01408">
    <property type="entry name" value="GFO_IDH_MocA"/>
    <property type="match status" value="1"/>
</dbReference>
<dbReference type="Proteomes" id="UP000199385">
    <property type="component" value="Chromosome I"/>
</dbReference>
<dbReference type="OrthoDB" id="9815825at2"/>
<dbReference type="STRING" id="261654.GA0070611_2134"/>
<evidence type="ECO:0000256" key="2">
    <source>
        <dbReference type="ARBA" id="ARBA00023002"/>
    </source>
</evidence>
<dbReference type="Gene3D" id="3.40.50.720">
    <property type="entry name" value="NAD(P)-binding Rossmann-like Domain"/>
    <property type="match status" value="1"/>
</dbReference>
<keyword evidence="6" id="KW-1185">Reference proteome</keyword>
<evidence type="ECO:0000313" key="6">
    <source>
        <dbReference type="Proteomes" id="UP000199385"/>
    </source>
</evidence>
<dbReference type="InterPro" id="IPR050984">
    <property type="entry name" value="Gfo/Idh/MocA_domain"/>
</dbReference>
<comment type="similarity">
    <text evidence="1">Belongs to the Gfo/Idh/MocA family.</text>
</comment>
<evidence type="ECO:0000259" key="4">
    <source>
        <dbReference type="Pfam" id="PF22725"/>
    </source>
</evidence>
<dbReference type="PATRIC" id="fig|261654.4.peg.2171"/>
<feature type="domain" description="Gfo/Idh/MocA-like oxidoreductase N-terminal" evidence="3">
    <location>
        <begin position="9"/>
        <end position="126"/>
    </location>
</feature>
<evidence type="ECO:0000256" key="1">
    <source>
        <dbReference type="ARBA" id="ARBA00010928"/>
    </source>
</evidence>
<proteinExistence type="inferred from homology"/>
<keyword evidence="2" id="KW-0560">Oxidoreductase</keyword>